<feature type="transmembrane region" description="Helical" evidence="7">
    <location>
        <begin position="86"/>
        <end position="105"/>
    </location>
</feature>
<proteinExistence type="inferred from homology"/>
<dbReference type="PANTHER" id="PTHR43337:SF1">
    <property type="entry name" value="XANTHINE_URACIL PERMEASE C887.17-RELATED"/>
    <property type="match status" value="1"/>
</dbReference>
<evidence type="ECO:0000256" key="1">
    <source>
        <dbReference type="ARBA" id="ARBA00004127"/>
    </source>
</evidence>
<feature type="transmembrane region" description="Helical" evidence="7">
    <location>
        <begin position="111"/>
        <end position="132"/>
    </location>
</feature>
<evidence type="ECO:0008006" key="9">
    <source>
        <dbReference type="Google" id="ProtNLM"/>
    </source>
</evidence>
<keyword evidence="6 7" id="KW-0472">Membrane</keyword>
<feature type="transmembrane region" description="Helical" evidence="7">
    <location>
        <begin position="389"/>
        <end position="407"/>
    </location>
</feature>
<dbReference type="GO" id="GO:0012505">
    <property type="term" value="C:endomembrane system"/>
    <property type="evidence" value="ECO:0007669"/>
    <property type="project" value="UniProtKB-SubCell"/>
</dbReference>
<dbReference type="PANTHER" id="PTHR43337">
    <property type="entry name" value="XANTHINE/URACIL PERMEASE C887.17-RELATED"/>
    <property type="match status" value="1"/>
</dbReference>
<comment type="similarity">
    <text evidence="2">Belongs to the nucleobase:cation symporter-2 (NCS2) (TC 2.A.40) family. Azg-like subfamily.</text>
</comment>
<accession>A0A381NPW1</accession>
<evidence type="ECO:0000313" key="8">
    <source>
        <dbReference type="EMBL" id="SUZ55898.1"/>
    </source>
</evidence>
<dbReference type="EMBL" id="UINC01000467">
    <property type="protein sequence ID" value="SUZ55898.1"/>
    <property type="molecule type" value="Genomic_DNA"/>
</dbReference>
<protein>
    <recommendedName>
        <fullName evidence="9">Xanthine/uracil/vitamin C permease</fullName>
    </recommendedName>
</protein>
<keyword evidence="3" id="KW-0813">Transport</keyword>
<keyword evidence="5 7" id="KW-1133">Transmembrane helix</keyword>
<feature type="transmembrane region" description="Helical" evidence="7">
    <location>
        <begin position="428"/>
        <end position="451"/>
    </location>
</feature>
<evidence type="ECO:0000256" key="3">
    <source>
        <dbReference type="ARBA" id="ARBA00022448"/>
    </source>
</evidence>
<name>A0A381NPW1_9ZZZZ</name>
<feature type="transmembrane region" description="Helical" evidence="7">
    <location>
        <begin position="144"/>
        <end position="162"/>
    </location>
</feature>
<dbReference type="Pfam" id="PF00860">
    <property type="entry name" value="Xan_ur_permease"/>
    <property type="match status" value="1"/>
</dbReference>
<gene>
    <name evidence="8" type="ORF">METZ01_LOCUS8752</name>
</gene>
<feature type="transmembrane region" description="Helical" evidence="7">
    <location>
        <begin position="463"/>
        <end position="479"/>
    </location>
</feature>
<evidence type="ECO:0000256" key="7">
    <source>
        <dbReference type="SAM" id="Phobius"/>
    </source>
</evidence>
<feature type="transmembrane region" description="Helical" evidence="7">
    <location>
        <begin position="21"/>
        <end position="40"/>
    </location>
</feature>
<evidence type="ECO:0000256" key="6">
    <source>
        <dbReference type="ARBA" id="ARBA00023136"/>
    </source>
</evidence>
<dbReference type="InterPro" id="IPR006043">
    <property type="entry name" value="NCS2"/>
</dbReference>
<dbReference type="InterPro" id="IPR045018">
    <property type="entry name" value="Azg-like"/>
</dbReference>
<dbReference type="GO" id="GO:0005345">
    <property type="term" value="F:purine nucleobase transmembrane transporter activity"/>
    <property type="evidence" value="ECO:0007669"/>
    <property type="project" value="TreeGrafter"/>
</dbReference>
<evidence type="ECO:0000256" key="2">
    <source>
        <dbReference type="ARBA" id="ARBA00005697"/>
    </source>
</evidence>
<reference evidence="8" key="1">
    <citation type="submission" date="2018-05" db="EMBL/GenBank/DDBJ databases">
        <authorList>
            <person name="Lanie J.A."/>
            <person name="Ng W.-L."/>
            <person name="Kazmierczak K.M."/>
            <person name="Andrzejewski T.M."/>
            <person name="Davidsen T.M."/>
            <person name="Wayne K.J."/>
            <person name="Tettelin H."/>
            <person name="Glass J.I."/>
            <person name="Rusch D."/>
            <person name="Podicherti R."/>
            <person name="Tsui H.-C.T."/>
            <person name="Winkler M.E."/>
        </authorList>
    </citation>
    <scope>NUCLEOTIDE SEQUENCE</scope>
</reference>
<feature type="transmembrane region" description="Helical" evidence="7">
    <location>
        <begin position="225"/>
        <end position="244"/>
    </location>
</feature>
<evidence type="ECO:0000256" key="4">
    <source>
        <dbReference type="ARBA" id="ARBA00022692"/>
    </source>
</evidence>
<evidence type="ECO:0000256" key="5">
    <source>
        <dbReference type="ARBA" id="ARBA00022989"/>
    </source>
</evidence>
<dbReference type="AlphaFoldDB" id="A0A381NPW1"/>
<dbReference type="GO" id="GO:0005886">
    <property type="term" value="C:plasma membrane"/>
    <property type="evidence" value="ECO:0007669"/>
    <property type="project" value="TreeGrafter"/>
</dbReference>
<keyword evidence="4 7" id="KW-0812">Transmembrane</keyword>
<organism evidence="8">
    <name type="scientific">marine metagenome</name>
    <dbReference type="NCBI Taxonomy" id="408172"/>
    <lineage>
        <taxon>unclassified sequences</taxon>
        <taxon>metagenomes</taxon>
        <taxon>ecological metagenomes</taxon>
    </lineage>
</organism>
<feature type="transmembrane region" description="Helical" evidence="7">
    <location>
        <begin position="197"/>
        <end position="218"/>
    </location>
</feature>
<feature type="transmembrane region" description="Helical" evidence="7">
    <location>
        <begin position="60"/>
        <end position="79"/>
    </location>
</feature>
<sequence>MSDFEQQMEELFDLEENKTNVNTELIAGLTTFLATAYIIFVNPSILGEAFGYYGLNETNGLVTATVLVSAFSSIAMGVYAKNPIVLAPGMGLNAFFTYTVCAPWGMGIHPYIALGAVFWSGVIFILLSVFNVRTEIMRAIPAQLRYGVAIGIGLFLALLGFADHSNFIQHTPDEVGGVPIVVLGNMFDDTGSLPDRLLSANSGMVVFLFGLTLTSALVARKQTGALIIGILGTTAFAALFGRVLYPDENIMVVMPDKLVAAPEFGLLFAIFTDQGGDIGLPIVESLKFAVLPAMFAFLFTDMFDSISTFVGVSEVGGLNDENGEPRNIKESLIVDGASTFLSGLFGSSSGTSYIESAAGIEAGGRSGMTAAFAGLLFLPFLFLSPVINMVPLAASAPILVLIGLFMCKPIKSINWDNFEDAFPAFMAMILIPLTYSITQGIIWGFLTWTAIKVVTGKADQVSIPLWAINVFAFLALIYAD</sequence>
<comment type="subcellular location">
    <subcellularLocation>
        <location evidence="1">Endomembrane system</location>
        <topology evidence="1">Multi-pass membrane protein</topology>
    </subcellularLocation>
</comment>